<keyword evidence="5 7" id="KW-1133">Transmembrane helix</keyword>
<dbReference type="PANTHER" id="PTHR43738">
    <property type="entry name" value="ABC TRANSPORTER, MEMBRANE PROTEIN"/>
    <property type="match status" value="1"/>
</dbReference>
<feature type="transmembrane region" description="Helical" evidence="7">
    <location>
        <begin position="303"/>
        <end position="329"/>
    </location>
</feature>
<evidence type="ECO:0000256" key="5">
    <source>
        <dbReference type="ARBA" id="ARBA00022989"/>
    </source>
</evidence>
<dbReference type="RefSeq" id="WP_111418652.1">
    <property type="nucleotide sequence ID" value="NZ_NPEX01000042.1"/>
</dbReference>
<gene>
    <name evidence="10" type="ORF">CH341_08710</name>
</gene>
<evidence type="ECO:0000256" key="3">
    <source>
        <dbReference type="ARBA" id="ARBA00022475"/>
    </source>
</evidence>
<comment type="subcellular location">
    <subcellularLocation>
        <location evidence="1">Cell membrane</location>
        <topology evidence="1">Multi-pass membrane protein</topology>
    </subcellularLocation>
</comment>
<protein>
    <submittedName>
        <fullName evidence="10">ABC transporter permease</fullName>
    </submittedName>
</protein>
<comment type="caution">
    <text evidence="10">The sequence shown here is derived from an EMBL/GenBank/DDBJ whole genome shotgun (WGS) entry which is preliminary data.</text>
</comment>
<evidence type="ECO:0000313" key="10">
    <source>
        <dbReference type="EMBL" id="RAI44516.1"/>
    </source>
</evidence>
<proteinExistence type="predicted"/>
<dbReference type="Pfam" id="PF12704">
    <property type="entry name" value="MacB_PCD"/>
    <property type="match status" value="1"/>
</dbReference>
<evidence type="ECO:0000313" key="11">
    <source>
        <dbReference type="Proteomes" id="UP000249130"/>
    </source>
</evidence>
<dbReference type="InterPro" id="IPR025857">
    <property type="entry name" value="MacB_PCD"/>
</dbReference>
<feature type="transmembrane region" description="Helical" evidence="7">
    <location>
        <begin position="12"/>
        <end position="36"/>
    </location>
</feature>
<evidence type="ECO:0000259" key="9">
    <source>
        <dbReference type="Pfam" id="PF12704"/>
    </source>
</evidence>
<dbReference type="PANTHER" id="PTHR43738:SF1">
    <property type="entry name" value="HEMIN TRANSPORT SYSTEM PERMEASE PROTEIN HRTB-RELATED"/>
    <property type="match status" value="1"/>
</dbReference>
<feature type="transmembrane region" description="Helical" evidence="7">
    <location>
        <begin position="341"/>
        <end position="367"/>
    </location>
</feature>
<accession>A0A327L200</accession>
<keyword evidence="11" id="KW-1185">Reference proteome</keyword>
<feature type="domain" description="MacB-like periplasmic core" evidence="9">
    <location>
        <begin position="16"/>
        <end position="228"/>
    </location>
</feature>
<keyword evidence="4 7" id="KW-0812">Transmembrane</keyword>
<dbReference type="AlphaFoldDB" id="A0A327L200"/>
<dbReference type="Proteomes" id="UP000249130">
    <property type="component" value="Unassembled WGS sequence"/>
</dbReference>
<keyword evidence="6 7" id="KW-0472">Membrane</keyword>
<feature type="domain" description="ABC3 transporter permease C-terminal" evidence="8">
    <location>
        <begin position="262"/>
        <end position="371"/>
    </location>
</feature>
<keyword evidence="2" id="KW-0813">Transport</keyword>
<keyword evidence="3" id="KW-1003">Cell membrane</keyword>
<sequence length="377" mass="40087">MNLALRDIRHNIGRFLLTCVGLSLLLTIVLSMLGIYRGLIAESLTMARAPGVDLWIVETNTRGPFAEASRLPGDTREAVARVAGVTEAGSLTFQSVETETAAGKLRLYVVGSEPGRPGGPTRLVDGRPISQSRYEVVVDRSTGLGVGDRLRLGRREFQVVGVTAGQVSSGGDPVVFITLRDSQKLQFDLAPPAARRELARGGGEATSDIVNAIVARVNRDVPVAGVADGVRRWKHLAVLTQEEQETVLSRSVIERARRQIGLFTTLLLIVSTVIIALIIYTLTIDKTKEIATLKLIGAPDRTIVGLIMQQALAMGAIGFTFGVAFILAMKDGFPRRVVVEAPDVAALGAVVVVVCLVASTLGVRLALKVDPATALAG</sequence>
<dbReference type="InterPro" id="IPR003838">
    <property type="entry name" value="ABC3_permease_C"/>
</dbReference>
<evidence type="ECO:0000256" key="6">
    <source>
        <dbReference type="ARBA" id="ARBA00023136"/>
    </source>
</evidence>
<reference evidence="10 11" key="1">
    <citation type="submission" date="2017-07" db="EMBL/GenBank/DDBJ databases">
        <title>Draft Genome Sequences of Select Purple Nonsulfur Bacteria.</title>
        <authorList>
            <person name="Lasarre B."/>
            <person name="Mckinlay J.B."/>
        </authorList>
    </citation>
    <scope>NUCLEOTIDE SEQUENCE [LARGE SCALE GENOMIC DNA]</scope>
    <source>
        <strain evidence="10 11">DSM 5909</strain>
    </source>
</reference>
<organism evidence="10 11">
    <name type="scientific">Rhodoplanes roseus</name>
    <dbReference type="NCBI Taxonomy" id="29409"/>
    <lineage>
        <taxon>Bacteria</taxon>
        <taxon>Pseudomonadati</taxon>
        <taxon>Pseudomonadota</taxon>
        <taxon>Alphaproteobacteria</taxon>
        <taxon>Hyphomicrobiales</taxon>
        <taxon>Nitrobacteraceae</taxon>
        <taxon>Rhodoplanes</taxon>
    </lineage>
</organism>
<evidence type="ECO:0000256" key="7">
    <source>
        <dbReference type="SAM" id="Phobius"/>
    </source>
</evidence>
<evidence type="ECO:0000256" key="4">
    <source>
        <dbReference type="ARBA" id="ARBA00022692"/>
    </source>
</evidence>
<feature type="transmembrane region" description="Helical" evidence="7">
    <location>
        <begin position="260"/>
        <end position="283"/>
    </location>
</feature>
<dbReference type="OrthoDB" id="7298150at2"/>
<name>A0A327L200_9BRAD</name>
<evidence type="ECO:0000259" key="8">
    <source>
        <dbReference type="Pfam" id="PF02687"/>
    </source>
</evidence>
<dbReference type="GO" id="GO:0005886">
    <property type="term" value="C:plasma membrane"/>
    <property type="evidence" value="ECO:0007669"/>
    <property type="project" value="UniProtKB-SubCell"/>
</dbReference>
<dbReference type="Pfam" id="PF02687">
    <property type="entry name" value="FtsX"/>
    <property type="match status" value="1"/>
</dbReference>
<evidence type="ECO:0000256" key="1">
    <source>
        <dbReference type="ARBA" id="ARBA00004651"/>
    </source>
</evidence>
<evidence type="ECO:0000256" key="2">
    <source>
        <dbReference type="ARBA" id="ARBA00022448"/>
    </source>
</evidence>
<dbReference type="EMBL" id="NPEX01000042">
    <property type="protein sequence ID" value="RAI44516.1"/>
    <property type="molecule type" value="Genomic_DNA"/>
</dbReference>
<dbReference type="InterPro" id="IPR051125">
    <property type="entry name" value="ABC-4/HrtB_transporter"/>
</dbReference>